<evidence type="ECO:0008006" key="4">
    <source>
        <dbReference type="Google" id="ProtNLM"/>
    </source>
</evidence>
<gene>
    <name evidence="2" type="ORF">GCM10023144_38550</name>
</gene>
<dbReference type="PROSITE" id="PS51257">
    <property type="entry name" value="PROKAR_LIPOPROTEIN"/>
    <property type="match status" value="1"/>
</dbReference>
<dbReference type="RefSeq" id="WP_345251520.1">
    <property type="nucleotide sequence ID" value="NZ_BAABFO010000023.1"/>
</dbReference>
<evidence type="ECO:0000256" key="1">
    <source>
        <dbReference type="SAM" id="SignalP"/>
    </source>
</evidence>
<reference evidence="3" key="1">
    <citation type="journal article" date="2019" name="Int. J. Syst. Evol. Microbiol.">
        <title>The Global Catalogue of Microorganisms (GCM) 10K type strain sequencing project: providing services to taxonomists for standard genome sequencing and annotation.</title>
        <authorList>
            <consortium name="The Broad Institute Genomics Platform"/>
            <consortium name="The Broad Institute Genome Sequencing Center for Infectious Disease"/>
            <person name="Wu L."/>
            <person name="Ma J."/>
        </authorList>
    </citation>
    <scope>NUCLEOTIDE SEQUENCE [LARGE SCALE GENOMIC DNA]</scope>
    <source>
        <strain evidence="3">JCM 17666</strain>
    </source>
</reference>
<dbReference type="Proteomes" id="UP001501671">
    <property type="component" value="Unassembled WGS sequence"/>
</dbReference>
<comment type="caution">
    <text evidence="2">The sequence shown here is derived from an EMBL/GenBank/DDBJ whole genome shotgun (WGS) entry which is preliminary data.</text>
</comment>
<feature type="signal peptide" evidence="1">
    <location>
        <begin position="1"/>
        <end position="23"/>
    </location>
</feature>
<proteinExistence type="predicted"/>
<name>A0ABP8HII6_9BURK</name>
<organism evidence="2 3">
    <name type="scientific">Pigmentiphaga soli</name>
    <dbReference type="NCBI Taxonomy" id="1007095"/>
    <lineage>
        <taxon>Bacteria</taxon>
        <taxon>Pseudomonadati</taxon>
        <taxon>Pseudomonadota</taxon>
        <taxon>Betaproteobacteria</taxon>
        <taxon>Burkholderiales</taxon>
        <taxon>Alcaligenaceae</taxon>
        <taxon>Pigmentiphaga</taxon>
    </lineage>
</organism>
<keyword evidence="1" id="KW-0732">Signal</keyword>
<evidence type="ECO:0000313" key="3">
    <source>
        <dbReference type="Proteomes" id="UP001501671"/>
    </source>
</evidence>
<protein>
    <recommendedName>
        <fullName evidence="4">DUF1566 domain-containing protein</fullName>
    </recommendedName>
</protein>
<feature type="chain" id="PRO_5045635355" description="DUF1566 domain-containing protein" evidence="1">
    <location>
        <begin position="24"/>
        <end position="658"/>
    </location>
</feature>
<dbReference type="EMBL" id="BAABFO010000023">
    <property type="protein sequence ID" value="GAA4339841.1"/>
    <property type="molecule type" value="Genomic_DNA"/>
</dbReference>
<accession>A0ABP8HII6</accession>
<evidence type="ECO:0000313" key="2">
    <source>
        <dbReference type="EMBL" id="GAA4339841.1"/>
    </source>
</evidence>
<sequence length="658" mass="65078">MKHASRLLLQVFLLIGLAAALYGCGGDSSDEPDSPPPPDVVALASVQADSNSPTTPPATVVATFNTKVVSLAPEFFRVSGSCTALPTGTPSIGADGKIVTVEIAGGDCAAGQTLTLTLDPEGATFDTAVSQKGAVWTRSYTIEGTSQSVGGNVTGLTGTLVLQNNGGDAQTISGDGQFVFPTLVDEGSPYAVTVQTQPAGQTCTVSHGAGTMGNTAVQDVAVVCSANVHALRGTVSGLAGQLVLQNNGVDDLSVAADGPFTFAAPVAEGGPYNVTVRTQPATQTCTVSNGSGTMGGADVQNVAVTCSTNAHTVGGTVSGLVGQVALQNNGRDNLGVGANGPFTFATPVAQGGTYNVTVLTQPATQTCTVTNGSGIMGGANVTNVDVNCSNNSTTLSVSATGTIPVNGGTGTITVTNTGTTYTAYNVAASLPSGWTAATQDTSNCIAIPPNGSCTLSFTSTKPYVAQAGIPVSGDNVSSTATTALAFSIDGNLVFAVPSPSTAMVVTSVDVSVSTPWGGFGTQTSASSLDDGMSNTNAIVATLGTGSSYAARSCQDLVAGAVPPGTWSLPGICQLAGAGAGAGCASGTANIDENLAQLGFGGFGSVGGVGSSLYWSSTEFSASPQTTAWAVNFATNAATQVGVTKQNAIATRCVRSIPY</sequence>
<keyword evidence="3" id="KW-1185">Reference proteome</keyword>